<dbReference type="GO" id="GO:0006355">
    <property type="term" value="P:regulation of DNA-templated transcription"/>
    <property type="evidence" value="ECO:0007669"/>
    <property type="project" value="InterPro"/>
</dbReference>
<sequence length="594" mass="63813">MRRANGPKAAVPLNGAGRDGVPATKMSAYTEDSGFIQGTQVRRMTEPALISEAVAEGYQALARGGWVKARSCFDSALASNSGPAALEGLSWVHWWQEDLAACLATREQAYRDYHAAGDSHGAARMAAWIGDDHLWFAGKPAIAEGWFARSRRLLDGLDEAPEHGWLAVFDAYLALRSQQLDTARTLVHEAQRIGQTHGAVGLQMFAVAMEGVVLLERGEIAAGMRCLDEAATAALAGEYEELVPAVWSCCLLLTACEELRDDERGGQWSQQIGAFSKRLGVPFVVGNCRSHYGRILTRRGSWQDAEQELVTAVDRLPNGPQAWRADALARLGDLRRRQGRHAEARQAFEAAGEHWFAQAGLAALHLDADDAAGAAILAERTLRQLPATSPKRADALEVAVRARLALEAPDTAAGYARELCHLAATVGTSSLVATARLCEARLALADGNAELAAQHCADAVASFDRAGTPFEAALARLELAQALTSTACSELAVVETRRAWATLDELEATSEADRATALLAELATDDTPPEPCPLTRRQLEILKLAAEGLTERQVAKHLVLSEHTVHRHLANIYTRLDCSSRAAAVAQAGRLGLL</sequence>
<keyword evidence="1" id="KW-0238">DNA-binding</keyword>
<dbReference type="InterPro" id="IPR000792">
    <property type="entry name" value="Tscrpt_reg_LuxR_C"/>
</dbReference>
<dbReference type="PANTHER" id="PTHR43214">
    <property type="entry name" value="TWO-COMPONENT RESPONSE REGULATOR"/>
    <property type="match status" value="1"/>
</dbReference>
<dbReference type="Gene3D" id="1.25.40.10">
    <property type="entry name" value="Tetratricopeptide repeat domain"/>
    <property type="match status" value="1"/>
</dbReference>
<name>A0A4Z0W5K0_9GAMM</name>
<keyword evidence="5" id="KW-1185">Reference proteome</keyword>
<dbReference type="PRINTS" id="PR00038">
    <property type="entry name" value="HTHLUXR"/>
</dbReference>
<feature type="region of interest" description="Disordered" evidence="2">
    <location>
        <begin position="1"/>
        <end position="24"/>
    </location>
</feature>
<evidence type="ECO:0000313" key="5">
    <source>
        <dbReference type="Proteomes" id="UP000297475"/>
    </source>
</evidence>
<dbReference type="InterPro" id="IPR011990">
    <property type="entry name" value="TPR-like_helical_dom_sf"/>
</dbReference>
<proteinExistence type="predicted"/>
<dbReference type="SMART" id="SM00421">
    <property type="entry name" value="HTH_LUXR"/>
    <property type="match status" value="1"/>
</dbReference>
<organism evidence="4 5">
    <name type="scientific">Natronospirillum operosum</name>
    <dbReference type="NCBI Taxonomy" id="2759953"/>
    <lineage>
        <taxon>Bacteria</taxon>
        <taxon>Pseudomonadati</taxon>
        <taxon>Pseudomonadota</taxon>
        <taxon>Gammaproteobacteria</taxon>
        <taxon>Oceanospirillales</taxon>
        <taxon>Natronospirillaceae</taxon>
        <taxon>Natronospirillum</taxon>
    </lineage>
</organism>
<feature type="domain" description="HTH luxR-type" evidence="3">
    <location>
        <begin position="527"/>
        <end position="592"/>
    </location>
</feature>
<comment type="caution">
    <text evidence="4">The sequence shown here is derived from an EMBL/GenBank/DDBJ whole genome shotgun (WGS) entry which is preliminary data.</text>
</comment>
<dbReference type="Proteomes" id="UP000297475">
    <property type="component" value="Unassembled WGS sequence"/>
</dbReference>
<dbReference type="OrthoDB" id="5476461at2"/>
<evidence type="ECO:0000313" key="4">
    <source>
        <dbReference type="EMBL" id="TGG92892.1"/>
    </source>
</evidence>
<dbReference type="GO" id="GO:0003677">
    <property type="term" value="F:DNA binding"/>
    <property type="evidence" value="ECO:0007669"/>
    <property type="project" value="UniProtKB-KW"/>
</dbReference>
<dbReference type="SUPFAM" id="SSF48452">
    <property type="entry name" value="TPR-like"/>
    <property type="match status" value="1"/>
</dbReference>
<reference evidence="4 5" key="1">
    <citation type="submission" date="2019-04" db="EMBL/GenBank/DDBJ databases">
        <title>Natronospirillum operosus gen. nov., sp. nov., a haloalkaliphilic satellite isolated from decaying biomass of laboratory culture of cyanobacterium Geitlerinema sp. and proposal of Natronospirillaceae fam. nov. and Saccharospirillaceae fam. nov.</title>
        <authorList>
            <person name="Kevbrin V."/>
            <person name="Boltyanskaya Y."/>
            <person name="Koziaeva V."/>
            <person name="Grouzdev D.S."/>
            <person name="Park M."/>
            <person name="Cho J."/>
        </authorList>
    </citation>
    <scope>NUCLEOTIDE SEQUENCE [LARGE SCALE GENOMIC DNA]</scope>
    <source>
        <strain evidence="4 5">G-116</strain>
    </source>
</reference>
<accession>A0A4Z0W5K0</accession>
<dbReference type="CDD" id="cd06170">
    <property type="entry name" value="LuxR_C_like"/>
    <property type="match status" value="1"/>
</dbReference>
<dbReference type="PROSITE" id="PS50043">
    <property type="entry name" value="HTH_LUXR_2"/>
    <property type="match status" value="1"/>
</dbReference>
<dbReference type="Gene3D" id="1.10.10.10">
    <property type="entry name" value="Winged helix-like DNA-binding domain superfamily/Winged helix DNA-binding domain"/>
    <property type="match status" value="1"/>
</dbReference>
<dbReference type="EMBL" id="SRMF01000004">
    <property type="protein sequence ID" value="TGG92892.1"/>
    <property type="molecule type" value="Genomic_DNA"/>
</dbReference>
<dbReference type="InterPro" id="IPR036388">
    <property type="entry name" value="WH-like_DNA-bd_sf"/>
</dbReference>
<dbReference type="Pfam" id="PF00196">
    <property type="entry name" value="GerE"/>
    <property type="match status" value="1"/>
</dbReference>
<dbReference type="SUPFAM" id="SSF46894">
    <property type="entry name" value="C-terminal effector domain of the bipartite response regulators"/>
    <property type="match status" value="1"/>
</dbReference>
<dbReference type="AlphaFoldDB" id="A0A4Z0W5K0"/>
<evidence type="ECO:0000256" key="1">
    <source>
        <dbReference type="ARBA" id="ARBA00023125"/>
    </source>
</evidence>
<evidence type="ECO:0000256" key="2">
    <source>
        <dbReference type="SAM" id="MobiDB-lite"/>
    </source>
</evidence>
<dbReference type="InterPro" id="IPR039420">
    <property type="entry name" value="WalR-like"/>
</dbReference>
<gene>
    <name evidence="4" type="ORF">E4656_12275</name>
</gene>
<protein>
    <submittedName>
        <fullName evidence="4">LuxR family transcriptional regulator</fullName>
    </submittedName>
</protein>
<evidence type="ECO:0000259" key="3">
    <source>
        <dbReference type="PROSITE" id="PS50043"/>
    </source>
</evidence>
<dbReference type="InterPro" id="IPR016032">
    <property type="entry name" value="Sig_transdc_resp-reg_C-effctor"/>
</dbReference>